<dbReference type="EMBL" id="CDMY01000802">
    <property type="protein sequence ID" value="CEM33992.1"/>
    <property type="molecule type" value="Genomic_DNA"/>
</dbReference>
<gene>
    <name evidence="2" type="ORF">Vbra_10247</name>
</gene>
<keyword evidence="3" id="KW-1185">Reference proteome</keyword>
<dbReference type="AlphaFoldDB" id="A0A0G4GTE5"/>
<name>A0A0G4GTE5_VITBC</name>
<dbReference type="InterPro" id="IPR006571">
    <property type="entry name" value="TLDc_dom"/>
</dbReference>
<protein>
    <recommendedName>
        <fullName evidence="1">TLDc domain-containing protein</fullName>
    </recommendedName>
</protein>
<proteinExistence type="predicted"/>
<feature type="domain" description="TLDc" evidence="1">
    <location>
        <begin position="27"/>
        <end position="85"/>
    </location>
</feature>
<evidence type="ECO:0000313" key="2">
    <source>
        <dbReference type="EMBL" id="CEM33992.1"/>
    </source>
</evidence>
<dbReference type="Pfam" id="PF07534">
    <property type="entry name" value="TLD"/>
    <property type="match status" value="1"/>
</dbReference>
<dbReference type="InParanoid" id="A0A0G4GTE5"/>
<evidence type="ECO:0000259" key="1">
    <source>
        <dbReference type="Pfam" id="PF07534"/>
    </source>
</evidence>
<sequence>MTPVGTLDTSLSESQYSSLLGLLGNPNMKLASIYRSSRDGSRYEDLLRCVGDKTGLVIIIRKGKYVFGVYISAGLQEPDDPTDTRRCECDILYISLAGHFATPTKIDLRGGLRGCGGQAVFVTGREGSAGGTRVYVAGCLWMGCESDEGPAVGICRCEQYTNSWNVPAGYTGERNSTGDALLAGEESFHADEREVLHVVGQ</sequence>
<dbReference type="Proteomes" id="UP000041254">
    <property type="component" value="Unassembled WGS sequence"/>
</dbReference>
<dbReference type="VEuPathDB" id="CryptoDB:Vbra_10247"/>
<organism evidence="2 3">
    <name type="scientific">Vitrella brassicaformis (strain CCMP3155)</name>
    <dbReference type="NCBI Taxonomy" id="1169540"/>
    <lineage>
        <taxon>Eukaryota</taxon>
        <taxon>Sar</taxon>
        <taxon>Alveolata</taxon>
        <taxon>Colpodellida</taxon>
        <taxon>Vitrellaceae</taxon>
        <taxon>Vitrella</taxon>
    </lineage>
</organism>
<reference evidence="2 3" key="1">
    <citation type="submission" date="2014-11" db="EMBL/GenBank/DDBJ databases">
        <authorList>
            <person name="Zhu J."/>
            <person name="Qi W."/>
            <person name="Song R."/>
        </authorList>
    </citation>
    <scope>NUCLEOTIDE SEQUENCE [LARGE SCALE GENOMIC DNA]</scope>
</reference>
<evidence type="ECO:0000313" key="3">
    <source>
        <dbReference type="Proteomes" id="UP000041254"/>
    </source>
</evidence>
<accession>A0A0G4GTE5</accession>
<dbReference type="PhylomeDB" id="A0A0G4GTE5"/>